<feature type="region of interest" description="Disordered" evidence="1">
    <location>
        <begin position="293"/>
        <end position="360"/>
    </location>
</feature>
<name>A0A9Q1JES9_9CARY</name>
<organism evidence="2 3">
    <name type="scientific">Carnegiea gigantea</name>
    <dbReference type="NCBI Taxonomy" id="171969"/>
    <lineage>
        <taxon>Eukaryota</taxon>
        <taxon>Viridiplantae</taxon>
        <taxon>Streptophyta</taxon>
        <taxon>Embryophyta</taxon>
        <taxon>Tracheophyta</taxon>
        <taxon>Spermatophyta</taxon>
        <taxon>Magnoliopsida</taxon>
        <taxon>eudicotyledons</taxon>
        <taxon>Gunneridae</taxon>
        <taxon>Pentapetalae</taxon>
        <taxon>Caryophyllales</taxon>
        <taxon>Cactineae</taxon>
        <taxon>Cactaceae</taxon>
        <taxon>Cactoideae</taxon>
        <taxon>Echinocereeae</taxon>
        <taxon>Carnegiea</taxon>
    </lineage>
</organism>
<accession>A0A9Q1JES9</accession>
<sequence length="425" mass="47557">MQEDLALKSEGGVNENRTYQKAFITRISTHSFSSLVAQLNEPQAKAIRSMRFAPFLKVDVKQISGKFSNWLVESFDPYVVHFRLPDGQKFPVTTFDVHVTLGVPLGGTEIIKITMSSMDGEYDENRYCNKSILKYLKDVNEIVSLDWCQFVLDKLITSVRHYKESIAAKGKVNDDLCAPSFSPTILLDKLDGKAEISGDTFVSDASIIIKKEEHHEDVVLDQPKNIIKKDHSMPSYSLGLGLSQLDNQSPVPQNTPMPDPRTAVVNQDYGIADDDDGAPFRIPFRSTSQVNRELIVKKPAEKKPKEDDEPASERGEAIEHNNRSPKASDEQVATDSKKPKLTKEGAARTPKKLEEVGPSYTLKKQQPRYYSPHVIRHTKLDTALSQDELTISEYVSAKSKIEPLFDSCGDKEATRASMVTLRPGE</sequence>
<gene>
    <name evidence="2" type="ORF">Cgig2_000530</name>
</gene>
<dbReference type="EMBL" id="JAKOGI010003207">
    <property type="protein sequence ID" value="KAJ8420707.1"/>
    <property type="molecule type" value="Genomic_DNA"/>
</dbReference>
<dbReference type="PANTHER" id="PTHR34835">
    <property type="entry name" value="OS07G0283600 PROTEIN-RELATED"/>
    <property type="match status" value="1"/>
</dbReference>
<reference evidence="2" key="1">
    <citation type="submission" date="2022-04" db="EMBL/GenBank/DDBJ databases">
        <title>Carnegiea gigantea Genome sequencing and assembly v2.</title>
        <authorList>
            <person name="Copetti D."/>
            <person name="Sanderson M.J."/>
            <person name="Burquez A."/>
            <person name="Wojciechowski M.F."/>
        </authorList>
    </citation>
    <scope>NUCLEOTIDE SEQUENCE</scope>
    <source>
        <strain evidence="2">SGP5-SGP5p</strain>
        <tissue evidence="2">Aerial part</tissue>
    </source>
</reference>
<keyword evidence="3" id="KW-1185">Reference proteome</keyword>
<comment type="caution">
    <text evidence="2">The sequence shown here is derived from an EMBL/GenBank/DDBJ whole genome shotgun (WGS) entry which is preliminary data.</text>
</comment>
<dbReference type="Proteomes" id="UP001153076">
    <property type="component" value="Unassembled WGS sequence"/>
</dbReference>
<evidence type="ECO:0000313" key="2">
    <source>
        <dbReference type="EMBL" id="KAJ8420707.1"/>
    </source>
</evidence>
<proteinExistence type="predicted"/>
<evidence type="ECO:0000313" key="3">
    <source>
        <dbReference type="Proteomes" id="UP001153076"/>
    </source>
</evidence>
<feature type="region of interest" description="Disordered" evidence="1">
    <location>
        <begin position="241"/>
        <end position="263"/>
    </location>
</feature>
<feature type="compositionally biased region" description="Basic and acidic residues" evidence="1">
    <location>
        <begin position="294"/>
        <end position="355"/>
    </location>
</feature>
<dbReference type="AlphaFoldDB" id="A0A9Q1JES9"/>
<protein>
    <submittedName>
        <fullName evidence="2">Uncharacterized protein</fullName>
    </submittedName>
</protein>
<dbReference type="OrthoDB" id="679318at2759"/>
<evidence type="ECO:0000256" key="1">
    <source>
        <dbReference type="SAM" id="MobiDB-lite"/>
    </source>
</evidence>